<evidence type="ECO:0000313" key="2">
    <source>
        <dbReference type="EMBL" id="KYD19072.1"/>
    </source>
</evidence>
<evidence type="ECO:0000313" key="3">
    <source>
        <dbReference type="Proteomes" id="UP000075455"/>
    </source>
</evidence>
<feature type="transmembrane region" description="Helical" evidence="1">
    <location>
        <begin position="253"/>
        <end position="274"/>
    </location>
</feature>
<feature type="transmembrane region" description="Helical" evidence="1">
    <location>
        <begin position="21"/>
        <end position="38"/>
    </location>
</feature>
<dbReference type="STRING" id="81408.B4119_3902"/>
<feature type="transmembrane region" description="Helical" evidence="1">
    <location>
        <begin position="202"/>
        <end position="217"/>
    </location>
</feature>
<keyword evidence="1" id="KW-0472">Membrane</keyword>
<dbReference type="EMBL" id="LQYS01000014">
    <property type="protein sequence ID" value="KYD19072.1"/>
    <property type="molecule type" value="Genomic_DNA"/>
</dbReference>
<protein>
    <recommendedName>
        <fullName evidence="4">Polysaccharide polymerase</fullName>
    </recommendedName>
</protein>
<sequence>MGVILVSLGVYFLWRNEKLNLFLLYLASYLIVPSNQYIESILGVFIFGIDIRNLLTVMLLVLLILDLGKSVIKIKKLSFYYVLVTISIIIIYYLLGYANENEFVFLDFKIYLNLVILYFIISQVIKDKEDIKKVMNSLIFFGLLYALVVIYIYTFHQNDLPTIYGDRLYSWWGKRIYFTNNSFLIISTFLATYLMFKGEKRFYHILVIISGLTAILMSQTKTLIIVVLINYILMFLISFIIQIKNSEVKLKLLFLSPFLAILISFITLVTYFHVKENADGLLFNVIERFSDDGESLTVRNITNNIYFSSILNNPLGQGLGKELVLYDVNGSIASSSLFIDNAFITVGIKAGIVGMLLLLILVCRMEFNILKIYLISGKTIDLLLLFIHITFLIIIAIMNAQILYSPSISLLYITMYVLINRRKQLYLAKINQNTMNYE</sequence>
<feature type="transmembrane region" description="Helical" evidence="1">
    <location>
        <begin position="402"/>
        <end position="419"/>
    </location>
</feature>
<proteinExistence type="predicted"/>
<dbReference type="Proteomes" id="UP000075455">
    <property type="component" value="Unassembled WGS sequence"/>
</dbReference>
<evidence type="ECO:0000256" key="1">
    <source>
        <dbReference type="SAM" id="Phobius"/>
    </source>
</evidence>
<dbReference type="PATRIC" id="fig|81408.3.peg.1423"/>
<accession>A0A150M4C4</accession>
<comment type="caution">
    <text evidence="2">The sequence shown here is derived from an EMBL/GenBank/DDBJ whole genome shotgun (WGS) entry which is preliminary data.</text>
</comment>
<feature type="transmembrane region" description="Helical" evidence="1">
    <location>
        <begin position="223"/>
        <end position="241"/>
    </location>
</feature>
<reference evidence="2 3" key="1">
    <citation type="submission" date="2016-01" db="EMBL/GenBank/DDBJ databases">
        <title>Draft Genome Sequences of Seven Thermophilic Sporeformers Isolated from Foods.</title>
        <authorList>
            <person name="Berendsen E.M."/>
            <person name="Wells-Bennik M.H."/>
            <person name="Krawcyk A.O."/>
            <person name="De Jong A."/>
            <person name="Holsappel S."/>
            <person name="Eijlander R.T."/>
            <person name="Kuipers O.P."/>
        </authorList>
    </citation>
    <scope>NUCLEOTIDE SEQUENCE [LARGE SCALE GENOMIC DNA]</scope>
    <source>
        <strain evidence="2 3">B4119</strain>
    </source>
</reference>
<name>A0A150M4C4_9BACL</name>
<feature type="transmembrane region" description="Helical" evidence="1">
    <location>
        <begin position="137"/>
        <end position="156"/>
    </location>
</feature>
<dbReference type="AlphaFoldDB" id="A0A150M4C4"/>
<feature type="transmembrane region" description="Helical" evidence="1">
    <location>
        <begin position="375"/>
        <end position="396"/>
    </location>
</feature>
<feature type="transmembrane region" description="Helical" evidence="1">
    <location>
        <begin position="108"/>
        <end position="125"/>
    </location>
</feature>
<gene>
    <name evidence="2" type="ORF">B4119_3902</name>
</gene>
<feature type="transmembrane region" description="Helical" evidence="1">
    <location>
        <begin position="77"/>
        <end position="96"/>
    </location>
</feature>
<keyword evidence="1" id="KW-0812">Transmembrane</keyword>
<evidence type="ECO:0008006" key="4">
    <source>
        <dbReference type="Google" id="ProtNLM"/>
    </source>
</evidence>
<feature type="transmembrane region" description="Helical" evidence="1">
    <location>
        <begin position="342"/>
        <end position="363"/>
    </location>
</feature>
<feature type="transmembrane region" description="Helical" evidence="1">
    <location>
        <begin position="44"/>
        <end position="65"/>
    </location>
</feature>
<feature type="transmembrane region" description="Helical" evidence="1">
    <location>
        <begin position="176"/>
        <end position="195"/>
    </location>
</feature>
<organism evidence="2 3">
    <name type="scientific">Saccharococcus caldoxylosilyticus</name>
    <dbReference type="NCBI Taxonomy" id="81408"/>
    <lineage>
        <taxon>Bacteria</taxon>
        <taxon>Bacillati</taxon>
        <taxon>Bacillota</taxon>
        <taxon>Bacilli</taxon>
        <taxon>Bacillales</taxon>
        <taxon>Anoxybacillaceae</taxon>
        <taxon>Saccharococcus</taxon>
    </lineage>
</organism>
<dbReference type="RefSeq" id="WP_061578918.1">
    <property type="nucleotide sequence ID" value="NZ_LQYS01000014.1"/>
</dbReference>
<keyword evidence="1" id="KW-1133">Transmembrane helix</keyword>